<accession>A0A1J7J6P6</accession>
<gene>
    <name evidence="1" type="ORF">CONLIGDRAFT_694136</name>
</gene>
<reference evidence="1 2" key="1">
    <citation type="submission" date="2016-10" db="EMBL/GenBank/DDBJ databases">
        <title>Draft genome sequence of Coniochaeta ligniaria NRRL30616, a lignocellulolytic fungus for bioabatement of inhibitors in plant biomass hydrolysates.</title>
        <authorList>
            <consortium name="DOE Joint Genome Institute"/>
            <person name="Jimenez D.J."/>
            <person name="Hector R.E."/>
            <person name="Riley R."/>
            <person name="Sun H."/>
            <person name="Grigoriev I.V."/>
            <person name="Van Elsas J.D."/>
            <person name="Nichols N.N."/>
        </authorList>
    </citation>
    <scope>NUCLEOTIDE SEQUENCE [LARGE SCALE GENOMIC DNA]</scope>
    <source>
        <strain evidence="1 2">NRRL 30616</strain>
    </source>
</reference>
<dbReference type="Proteomes" id="UP000182658">
    <property type="component" value="Unassembled WGS sequence"/>
</dbReference>
<dbReference type="InParanoid" id="A0A1J7J6P6"/>
<keyword evidence="2" id="KW-1185">Reference proteome</keyword>
<sequence>MSDGLLFTGLLEALGLDFDDPKDNKSQVMDKIENSLKHHSCTELIMKFDIRRRRHLAWYSYRMTGSGVPRTWRRPSESSNLSWWRPWVCQCRQMDQKASTVDPQATLIETISQAFTPNRRDDNDDTHSTAYTRITSVRSSCITLPINIDNQYLRSCDNTNFWH</sequence>
<dbReference type="AlphaFoldDB" id="A0A1J7J6P6"/>
<proteinExistence type="predicted"/>
<protein>
    <submittedName>
        <fullName evidence="1">Uncharacterized protein</fullName>
    </submittedName>
</protein>
<evidence type="ECO:0000313" key="2">
    <source>
        <dbReference type="Proteomes" id="UP000182658"/>
    </source>
</evidence>
<dbReference type="EMBL" id="KV875108">
    <property type="protein sequence ID" value="OIW23170.1"/>
    <property type="molecule type" value="Genomic_DNA"/>
</dbReference>
<name>A0A1J7J6P6_9PEZI</name>
<evidence type="ECO:0000313" key="1">
    <source>
        <dbReference type="EMBL" id="OIW23170.1"/>
    </source>
</evidence>
<organism evidence="1 2">
    <name type="scientific">Coniochaeta ligniaria NRRL 30616</name>
    <dbReference type="NCBI Taxonomy" id="1408157"/>
    <lineage>
        <taxon>Eukaryota</taxon>
        <taxon>Fungi</taxon>
        <taxon>Dikarya</taxon>
        <taxon>Ascomycota</taxon>
        <taxon>Pezizomycotina</taxon>
        <taxon>Sordariomycetes</taxon>
        <taxon>Sordariomycetidae</taxon>
        <taxon>Coniochaetales</taxon>
        <taxon>Coniochaetaceae</taxon>
        <taxon>Coniochaeta</taxon>
    </lineage>
</organism>